<evidence type="ECO:0000313" key="3">
    <source>
        <dbReference type="Proteomes" id="UP001302321"/>
    </source>
</evidence>
<feature type="non-terminal residue" evidence="2">
    <location>
        <position position="93"/>
    </location>
</feature>
<organism evidence="2 3">
    <name type="scientific">Triangularia setosa</name>
    <dbReference type="NCBI Taxonomy" id="2587417"/>
    <lineage>
        <taxon>Eukaryota</taxon>
        <taxon>Fungi</taxon>
        <taxon>Dikarya</taxon>
        <taxon>Ascomycota</taxon>
        <taxon>Pezizomycotina</taxon>
        <taxon>Sordariomycetes</taxon>
        <taxon>Sordariomycetidae</taxon>
        <taxon>Sordariales</taxon>
        <taxon>Podosporaceae</taxon>
        <taxon>Triangularia</taxon>
    </lineage>
</organism>
<proteinExistence type="predicted"/>
<dbReference type="Proteomes" id="UP001302321">
    <property type="component" value="Unassembled WGS sequence"/>
</dbReference>
<comment type="caution">
    <text evidence="2">The sequence shown here is derived from an EMBL/GenBank/DDBJ whole genome shotgun (WGS) entry which is preliminary data.</text>
</comment>
<sequence>MTPPRTSAWTLLWLVTATLAAQASRAELFPQHRGKAGQAHDVVYAGLTGMAESSTSLMVSDAVFYQCPLQPTQNNIHTKFFMLWLPKNYHLGM</sequence>
<evidence type="ECO:0000256" key="1">
    <source>
        <dbReference type="SAM" id="SignalP"/>
    </source>
</evidence>
<accession>A0AAN6WFG6</accession>
<name>A0AAN6WFG6_9PEZI</name>
<reference evidence="2" key="2">
    <citation type="submission" date="2023-05" db="EMBL/GenBank/DDBJ databases">
        <authorList>
            <consortium name="Lawrence Berkeley National Laboratory"/>
            <person name="Steindorff A."/>
            <person name="Hensen N."/>
            <person name="Bonometti L."/>
            <person name="Westerberg I."/>
            <person name="Brannstrom I.O."/>
            <person name="Guillou S."/>
            <person name="Cros-Aarteil S."/>
            <person name="Calhoun S."/>
            <person name="Haridas S."/>
            <person name="Kuo A."/>
            <person name="Mondo S."/>
            <person name="Pangilinan J."/>
            <person name="Riley R."/>
            <person name="Labutti K."/>
            <person name="Andreopoulos B."/>
            <person name="Lipzen A."/>
            <person name="Chen C."/>
            <person name="Yanf M."/>
            <person name="Daum C."/>
            <person name="Ng V."/>
            <person name="Clum A."/>
            <person name="Ohm R."/>
            <person name="Martin F."/>
            <person name="Silar P."/>
            <person name="Natvig D."/>
            <person name="Lalanne C."/>
            <person name="Gautier V."/>
            <person name="Ament-Velasquez S.L."/>
            <person name="Kruys A."/>
            <person name="Hutchinson M.I."/>
            <person name="Powell A.J."/>
            <person name="Barry K."/>
            <person name="Miller A.N."/>
            <person name="Grigoriev I.V."/>
            <person name="Debuchy R."/>
            <person name="Gladieux P."/>
            <person name="Thoren M.H."/>
            <person name="Johannesson H."/>
        </authorList>
    </citation>
    <scope>NUCLEOTIDE SEQUENCE</scope>
    <source>
        <strain evidence="2">CBS 892.96</strain>
    </source>
</reference>
<keyword evidence="1" id="KW-0732">Signal</keyword>
<dbReference type="EMBL" id="MU866090">
    <property type="protein sequence ID" value="KAK4181083.1"/>
    <property type="molecule type" value="Genomic_DNA"/>
</dbReference>
<feature type="chain" id="PRO_5042982805" evidence="1">
    <location>
        <begin position="27"/>
        <end position="93"/>
    </location>
</feature>
<gene>
    <name evidence="2" type="ORF">QBC36DRAFT_318565</name>
</gene>
<evidence type="ECO:0000313" key="2">
    <source>
        <dbReference type="EMBL" id="KAK4181083.1"/>
    </source>
</evidence>
<dbReference type="AlphaFoldDB" id="A0AAN6WFG6"/>
<reference evidence="2" key="1">
    <citation type="journal article" date="2023" name="Mol. Phylogenet. Evol.">
        <title>Genome-scale phylogeny and comparative genomics of the fungal order Sordariales.</title>
        <authorList>
            <person name="Hensen N."/>
            <person name="Bonometti L."/>
            <person name="Westerberg I."/>
            <person name="Brannstrom I.O."/>
            <person name="Guillou S."/>
            <person name="Cros-Aarteil S."/>
            <person name="Calhoun S."/>
            <person name="Haridas S."/>
            <person name="Kuo A."/>
            <person name="Mondo S."/>
            <person name="Pangilinan J."/>
            <person name="Riley R."/>
            <person name="LaButti K."/>
            <person name="Andreopoulos B."/>
            <person name="Lipzen A."/>
            <person name="Chen C."/>
            <person name="Yan M."/>
            <person name="Daum C."/>
            <person name="Ng V."/>
            <person name="Clum A."/>
            <person name="Steindorff A."/>
            <person name="Ohm R.A."/>
            <person name="Martin F."/>
            <person name="Silar P."/>
            <person name="Natvig D.O."/>
            <person name="Lalanne C."/>
            <person name="Gautier V."/>
            <person name="Ament-Velasquez S.L."/>
            <person name="Kruys A."/>
            <person name="Hutchinson M.I."/>
            <person name="Powell A.J."/>
            <person name="Barry K."/>
            <person name="Miller A.N."/>
            <person name="Grigoriev I.V."/>
            <person name="Debuchy R."/>
            <person name="Gladieux P."/>
            <person name="Hiltunen Thoren M."/>
            <person name="Johannesson H."/>
        </authorList>
    </citation>
    <scope>NUCLEOTIDE SEQUENCE</scope>
    <source>
        <strain evidence="2">CBS 892.96</strain>
    </source>
</reference>
<feature type="signal peptide" evidence="1">
    <location>
        <begin position="1"/>
        <end position="26"/>
    </location>
</feature>
<protein>
    <submittedName>
        <fullName evidence="2">Uncharacterized protein</fullName>
    </submittedName>
</protein>
<keyword evidence="3" id="KW-1185">Reference proteome</keyword>